<gene>
    <name evidence="3" type="ORF">COT50_03485</name>
</gene>
<dbReference type="Proteomes" id="UP000231252">
    <property type="component" value="Unassembled WGS sequence"/>
</dbReference>
<dbReference type="InterPro" id="IPR007159">
    <property type="entry name" value="SpoVT-AbrB_dom"/>
</dbReference>
<dbReference type="Gene3D" id="2.10.260.10">
    <property type="match status" value="1"/>
</dbReference>
<dbReference type="SUPFAM" id="SSF89447">
    <property type="entry name" value="AbrB/MazE/MraZ-like"/>
    <property type="match status" value="1"/>
</dbReference>
<dbReference type="InterPro" id="IPR037914">
    <property type="entry name" value="SpoVT-AbrB_sf"/>
</dbReference>
<reference evidence="4" key="1">
    <citation type="submission" date="2017-09" db="EMBL/GenBank/DDBJ databases">
        <title>Depth-based differentiation of microbial function through sediment-hosted aquifers and enrichment of novel symbionts in the deep terrestrial subsurface.</title>
        <authorList>
            <person name="Probst A.J."/>
            <person name="Ladd B."/>
            <person name="Jarett J.K."/>
            <person name="Geller-Mcgrath D.E."/>
            <person name="Sieber C.M.K."/>
            <person name="Emerson J.B."/>
            <person name="Anantharaman K."/>
            <person name="Thomas B.C."/>
            <person name="Malmstrom R."/>
            <person name="Stieglmeier M."/>
            <person name="Klingl A."/>
            <person name="Woyke T."/>
            <person name="Ryan C.M."/>
            <person name="Banfield J.F."/>
        </authorList>
    </citation>
    <scope>NUCLEOTIDE SEQUENCE [LARGE SCALE GENOMIC DNA]</scope>
</reference>
<evidence type="ECO:0000256" key="1">
    <source>
        <dbReference type="PROSITE-ProRule" id="PRU01076"/>
    </source>
</evidence>
<dbReference type="AlphaFoldDB" id="A0A2H0XB52"/>
<sequence length="109" mass="12202">MTKVKLLDKNKVGWYKLPMQISKISSKNQITLSKNLLDQLSLGAGDRILINIESNGNIYLRPIHRDPISIIAKRAGIYARTLAKDKKKLSDSQISQVTSQIVAKELANE</sequence>
<organism evidence="3 4">
    <name type="scientific">candidate division WWE3 bacterium CG08_land_8_20_14_0_20_41_10</name>
    <dbReference type="NCBI Taxonomy" id="1975085"/>
    <lineage>
        <taxon>Bacteria</taxon>
        <taxon>Katanobacteria</taxon>
    </lineage>
</organism>
<dbReference type="SMART" id="SM00966">
    <property type="entry name" value="SpoVT_AbrB"/>
    <property type="match status" value="1"/>
</dbReference>
<evidence type="ECO:0000313" key="4">
    <source>
        <dbReference type="Proteomes" id="UP000231252"/>
    </source>
</evidence>
<name>A0A2H0XB52_UNCKA</name>
<dbReference type="EMBL" id="PEYU01000076">
    <property type="protein sequence ID" value="PIS22164.1"/>
    <property type="molecule type" value="Genomic_DNA"/>
</dbReference>
<dbReference type="PROSITE" id="PS51740">
    <property type="entry name" value="SPOVT_ABRB"/>
    <property type="match status" value="1"/>
</dbReference>
<comment type="caution">
    <text evidence="3">The sequence shown here is derived from an EMBL/GenBank/DDBJ whole genome shotgun (WGS) entry which is preliminary data.</text>
</comment>
<keyword evidence="1" id="KW-0238">DNA-binding</keyword>
<dbReference type="GO" id="GO:0003677">
    <property type="term" value="F:DNA binding"/>
    <property type="evidence" value="ECO:0007669"/>
    <property type="project" value="UniProtKB-UniRule"/>
</dbReference>
<protein>
    <recommendedName>
        <fullName evidence="2">SpoVT-AbrB domain-containing protein</fullName>
    </recommendedName>
</protein>
<feature type="domain" description="SpoVT-AbrB" evidence="2">
    <location>
        <begin position="19"/>
        <end position="65"/>
    </location>
</feature>
<accession>A0A2H0XB52</accession>
<proteinExistence type="predicted"/>
<evidence type="ECO:0000313" key="3">
    <source>
        <dbReference type="EMBL" id="PIS22164.1"/>
    </source>
</evidence>
<evidence type="ECO:0000259" key="2">
    <source>
        <dbReference type="PROSITE" id="PS51740"/>
    </source>
</evidence>